<reference evidence="2 3" key="2">
    <citation type="submission" date="2019-08" db="EMBL/GenBank/DDBJ databases">
        <title>Amycolatopsis acidicola sp. nov., isolated from peat swamp forest soil.</title>
        <authorList>
            <person name="Srisuk N."/>
        </authorList>
    </citation>
    <scope>NUCLEOTIDE SEQUENCE [LARGE SCALE GENOMIC DNA]</scope>
    <source>
        <strain evidence="2 3">TBRC 6029</strain>
    </source>
</reference>
<dbReference type="RefSeq" id="WP_144593440.1">
    <property type="nucleotide sequence ID" value="NZ_VJWX01000782.1"/>
</dbReference>
<proteinExistence type="predicted"/>
<dbReference type="EMBL" id="VJWX01000782">
    <property type="protein sequence ID" value="TVT16087.1"/>
    <property type="molecule type" value="Genomic_DNA"/>
</dbReference>
<gene>
    <name evidence="2" type="ORF">FNH05_36785</name>
</gene>
<feature type="compositionally biased region" description="Pro residues" evidence="1">
    <location>
        <begin position="32"/>
        <end position="50"/>
    </location>
</feature>
<dbReference type="Proteomes" id="UP000320011">
    <property type="component" value="Unassembled WGS sequence"/>
</dbReference>
<accession>A0A557ZVP4</accession>
<evidence type="ECO:0008006" key="4">
    <source>
        <dbReference type="Google" id="ProtNLM"/>
    </source>
</evidence>
<comment type="caution">
    <text evidence="2">The sequence shown here is derived from an EMBL/GenBank/DDBJ whole genome shotgun (WGS) entry which is preliminary data.</text>
</comment>
<sequence>ARQTEEDSGRSAAAASTVEIAPAPLAIGVAAPLPPGSPPPNGPAGAPPPAGSGYRDWRVRRHRSIPRLRIGTHHASPAALDRLQVSASSIGMRLGRDQNGFPVAITLFRPEPVSLSLIGGGWAARLMASRALRAGARLLVFTEHPEDWVRLGRSVTGRTDRVAVLAPDAPAEVGASADAPVLCLHHGAPGPEAPEPWQTRLLLHRRLTPDRVPAVRDSELVLAQRLTPNEAALVAPALRLTPHNAQQLQLLRDDMMALFAPGGNQYLWVDQIPAELDRIGRPGRY</sequence>
<dbReference type="AlphaFoldDB" id="A0A557ZVP4"/>
<name>A0A557ZVP4_9PSEU</name>
<dbReference type="OrthoDB" id="4669120at2"/>
<protein>
    <recommendedName>
        <fullName evidence="4">Type VII secretion protein EccE</fullName>
    </recommendedName>
</protein>
<evidence type="ECO:0000313" key="3">
    <source>
        <dbReference type="Proteomes" id="UP000320011"/>
    </source>
</evidence>
<evidence type="ECO:0000313" key="2">
    <source>
        <dbReference type="EMBL" id="TVT16087.1"/>
    </source>
</evidence>
<organism evidence="2 3">
    <name type="scientific">Amycolatopsis rhizosphaerae</name>
    <dbReference type="NCBI Taxonomy" id="2053003"/>
    <lineage>
        <taxon>Bacteria</taxon>
        <taxon>Bacillati</taxon>
        <taxon>Actinomycetota</taxon>
        <taxon>Actinomycetes</taxon>
        <taxon>Pseudonocardiales</taxon>
        <taxon>Pseudonocardiaceae</taxon>
        <taxon>Amycolatopsis</taxon>
    </lineage>
</organism>
<evidence type="ECO:0000256" key="1">
    <source>
        <dbReference type="SAM" id="MobiDB-lite"/>
    </source>
</evidence>
<feature type="region of interest" description="Disordered" evidence="1">
    <location>
        <begin position="28"/>
        <end position="56"/>
    </location>
</feature>
<feature type="non-terminal residue" evidence="2">
    <location>
        <position position="1"/>
    </location>
</feature>
<keyword evidence="3" id="KW-1185">Reference proteome</keyword>
<reference evidence="2 3" key="1">
    <citation type="submission" date="2019-07" db="EMBL/GenBank/DDBJ databases">
        <authorList>
            <person name="Duangmal K."/>
            <person name="Teo W.F.A."/>
        </authorList>
    </citation>
    <scope>NUCLEOTIDE SEQUENCE [LARGE SCALE GENOMIC DNA]</scope>
    <source>
        <strain evidence="2 3">TBRC 6029</strain>
    </source>
</reference>